<dbReference type="PROSITE" id="PS50261">
    <property type="entry name" value="G_PROTEIN_RECEP_F2_4"/>
    <property type="match status" value="1"/>
</dbReference>
<keyword evidence="4 5" id="KW-0472">Membrane</keyword>
<keyword evidence="2 5" id="KW-0812">Transmembrane</keyword>
<name>A0A139WG45_TRICA</name>
<feature type="transmembrane region" description="Helical" evidence="5">
    <location>
        <begin position="169"/>
        <end position="195"/>
    </location>
</feature>
<evidence type="ECO:0000256" key="2">
    <source>
        <dbReference type="ARBA" id="ARBA00022692"/>
    </source>
</evidence>
<feature type="transmembrane region" description="Helical" evidence="5">
    <location>
        <begin position="137"/>
        <end position="157"/>
    </location>
</feature>
<feature type="transmembrane region" description="Helical" evidence="5">
    <location>
        <begin position="296"/>
        <end position="316"/>
    </location>
</feature>
<dbReference type="Proteomes" id="UP000007266">
    <property type="component" value="Linkage group 7"/>
</dbReference>
<keyword evidence="3 5" id="KW-1133">Transmembrane helix</keyword>
<evidence type="ECO:0000256" key="3">
    <source>
        <dbReference type="ARBA" id="ARBA00022989"/>
    </source>
</evidence>
<evidence type="ECO:0000256" key="4">
    <source>
        <dbReference type="ARBA" id="ARBA00023136"/>
    </source>
</evidence>
<reference evidence="8 9" key="2">
    <citation type="journal article" date="2010" name="Nucleic Acids Res.">
        <title>BeetleBase in 2010: revisions to provide comprehensive genomic information for Tribolium castaneum.</title>
        <authorList>
            <person name="Kim H.S."/>
            <person name="Murphy T."/>
            <person name="Xia J."/>
            <person name="Caragea D."/>
            <person name="Park Y."/>
            <person name="Beeman R.W."/>
            <person name="Lorenzen M.D."/>
            <person name="Butcher S."/>
            <person name="Manak J.R."/>
            <person name="Brown S.J."/>
        </authorList>
    </citation>
    <scope>GENOME REANNOTATION</scope>
    <source>
        <strain evidence="8 9">Georgia GA2</strain>
    </source>
</reference>
<sequence>MIKILLQIALLIPTCFSSNPCCRNNNAISERRCIDGSPLQGLSCPQKYLIEKDSDIEVDSDDHLNIASSRISPNKYCVSSKNDTVVYIVCFNEESTGNTIYIVHAVLELISVFFIVITIFVYLQLRDDLLDLQGKSILHSIAGLALSFLTLAVNQLLPGGLERPYCIVLAYIIYFSMLYSFFWLNVLSFHIWRVIVKPRFLQILTPYWHYIYCGFGCGGPTFLTIILSIAQSMNESDSHPGFGETKCWFKSTKTQFLYFYTPMAVLLCLNLLYYGSTIATLWRSLKTVDEKKDKVLKYRLLLCVKLFFIMGISWIFELLSAAFQESNPLQVIWHVTDVLNTLQGILIFLILVVFRKRVVRGLADRSFCGIRLPGRWRGAADDECGEIEEELNLSETHVQKN</sequence>
<dbReference type="PANTHER" id="PTHR47154">
    <property type="entry name" value="G-PROTEIN COUPLED RECEPTOR MTH-RELATED"/>
    <property type="match status" value="1"/>
</dbReference>
<dbReference type="GO" id="GO:0005886">
    <property type="term" value="C:plasma membrane"/>
    <property type="evidence" value="ECO:0000318"/>
    <property type="project" value="GO_Central"/>
</dbReference>
<keyword evidence="9" id="KW-1185">Reference proteome</keyword>
<dbReference type="STRING" id="7070.A0A139WG45"/>
<dbReference type="EMBL" id="KQ971351">
    <property type="protein sequence ID" value="KYB26825.1"/>
    <property type="molecule type" value="Genomic_DNA"/>
</dbReference>
<feature type="transmembrane region" description="Helical" evidence="5">
    <location>
        <begin position="331"/>
        <end position="354"/>
    </location>
</feature>
<dbReference type="GO" id="GO:0008528">
    <property type="term" value="F:G protein-coupled peptide receptor activity"/>
    <property type="evidence" value="ECO:0000318"/>
    <property type="project" value="GO_Central"/>
</dbReference>
<evidence type="ECO:0000313" key="8">
    <source>
        <dbReference type="EMBL" id="KYB26825.1"/>
    </source>
</evidence>
<dbReference type="KEGG" id="tca:658479"/>
<gene>
    <name evidence="8" type="primary">AUGUSTUS-3.0.2_33520</name>
    <name evidence="8" type="ORF">TcasGA2_TC033520</name>
</gene>
<organism evidence="8 9">
    <name type="scientific">Tribolium castaneum</name>
    <name type="common">Red flour beetle</name>
    <dbReference type="NCBI Taxonomy" id="7070"/>
    <lineage>
        <taxon>Eukaryota</taxon>
        <taxon>Metazoa</taxon>
        <taxon>Ecdysozoa</taxon>
        <taxon>Arthropoda</taxon>
        <taxon>Hexapoda</taxon>
        <taxon>Insecta</taxon>
        <taxon>Pterygota</taxon>
        <taxon>Neoptera</taxon>
        <taxon>Endopterygota</taxon>
        <taxon>Coleoptera</taxon>
        <taxon>Polyphaga</taxon>
        <taxon>Cucujiformia</taxon>
        <taxon>Tenebrionidae</taxon>
        <taxon>Tenebrionidae incertae sedis</taxon>
        <taxon>Tribolium</taxon>
    </lineage>
</organism>
<keyword evidence="6" id="KW-0732">Signal</keyword>
<accession>A0A139WG45</accession>
<dbReference type="Gene3D" id="1.20.1070.10">
    <property type="entry name" value="Rhodopsin 7-helix transmembrane proteins"/>
    <property type="match status" value="1"/>
</dbReference>
<feature type="transmembrane region" description="Helical" evidence="5">
    <location>
        <begin position="207"/>
        <end position="230"/>
    </location>
</feature>
<feature type="chain" id="PRO_5007299941" evidence="6">
    <location>
        <begin position="18"/>
        <end position="401"/>
    </location>
</feature>
<reference evidence="8 9" key="1">
    <citation type="journal article" date="2008" name="Nature">
        <title>The genome of the model beetle and pest Tribolium castaneum.</title>
        <authorList>
            <consortium name="Tribolium Genome Sequencing Consortium"/>
            <person name="Richards S."/>
            <person name="Gibbs R.A."/>
            <person name="Weinstock G.M."/>
            <person name="Brown S.J."/>
            <person name="Denell R."/>
            <person name="Beeman R.W."/>
            <person name="Gibbs R."/>
            <person name="Beeman R.W."/>
            <person name="Brown S.J."/>
            <person name="Bucher G."/>
            <person name="Friedrich M."/>
            <person name="Grimmelikhuijzen C.J."/>
            <person name="Klingler M."/>
            <person name="Lorenzen M."/>
            <person name="Richards S."/>
            <person name="Roth S."/>
            <person name="Schroder R."/>
            <person name="Tautz D."/>
            <person name="Zdobnov E.M."/>
            <person name="Muzny D."/>
            <person name="Gibbs R.A."/>
            <person name="Weinstock G.M."/>
            <person name="Attaway T."/>
            <person name="Bell S."/>
            <person name="Buhay C.J."/>
            <person name="Chandrabose M.N."/>
            <person name="Chavez D."/>
            <person name="Clerk-Blankenburg K.P."/>
            <person name="Cree A."/>
            <person name="Dao M."/>
            <person name="Davis C."/>
            <person name="Chacko J."/>
            <person name="Dinh H."/>
            <person name="Dugan-Rocha S."/>
            <person name="Fowler G."/>
            <person name="Garner T.T."/>
            <person name="Garnes J."/>
            <person name="Gnirke A."/>
            <person name="Hawes A."/>
            <person name="Hernandez J."/>
            <person name="Hines S."/>
            <person name="Holder M."/>
            <person name="Hume J."/>
            <person name="Jhangiani S.N."/>
            <person name="Joshi V."/>
            <person name="Khan Z.M."/>
            <person name="Jackson L."/>
            <person name="Kovar C."/>
            <person name="Kowis A."/>
            <person name="Lee S."/>
            <person name="Lewis L.R."/>
            <person name="Margolis J."/>
            <person name="Morgan M."/>
            <person name="Nazareth L.V."/>
            <person name="Nguyen N."/>
            <person name="Okwuonu G."/>
            <person name="Parker D."/>
            <person name="Richards S."/>
            <person name="Ruiz S.J."/>
            <person name="Santibanez J."/>
            <person name="Savard J."/>
            <person name="Scherer S.E."/>
            <person name="Schneider B."/>
            <person name="Sodergren E."/>
            <person name="Tautz D."/>
            <person name="Vattahil S."/>
            <person name="Villasana D."/>
            <person name="White C.S."/>
            <person name="Wright R."/>
            <person name="Park Y."/>
            <person name="Beeman R.W."/>
            <person name="Lord J."/>
            <person name="Oppert B."/>
            <person name="Lorenzen M."/>
            <person name="Brown S."/>
            <person name="Wang L."/>
            <person name="Savard J."/>
            <person name="Tautz D."/>
            <person name="Richards S."/>
            <person name="Weinstock G."/>
            <person name="Gibbs R.A."/>
            <person name="Liu Y."/>
            <person name="Worley K."/>
            <person name="Weinstock G."/>
            <person name="Elsik C.G."/>
            <person name="Reese J.T."/>
            <person name="Elhaik E."/>
            <person name="Landan G."/>
            <person name="Graur D."/>
            <person name="Arensburger P."/>
            <person name="Atkinson P."/>
            <person name="Beeman R.W."/>
            <person name="Beidler J."/>
            <person name="Brown S.J."/>
            <person name="Demuth J.P."/>
            <person name="Drury D.W."/>
            <person name="Du Y.Z."/>
            <person name="Fujiwara H."/>
            <person name="Lorenzen M."/>
            <person name="Maselli V."/>
            <person name="Osanai M."/>
            <person name="Park Y."/>
            <person name="Robertson H.M."/>
            <person name="Tu Z."/>
            <person name="Wang J.J."/>
            <person name="Wang S."/>
            <person name="Richards S."/>
            <person name="Song H."/>
            <person name="Zhang L."/>
            <person name="Sodergren E."/>
            <person name="Werner D."/>
            <person name="Stanke M."/>
            <person name="Morgenstern B."/>
            <person name="Solovyev V."/>
            <person name="Kosarev P."/>
            <person name="Brown G."/>
            <person name="Chen H.C."/>
            <person name="Ermolaeva O."/>
            <person name="Hlavina W."/>
            <person name="Kapustin Y."/>
            <person name="Kiryutin B."/>
            <person name="Kitts P."/>
            <person name="Maglott D."/>
            <person name="Pruitt K."/>
            <person name="Sapojnikov V."/>
            <person name="Souvorov A."/>
            <person name="Mackey A.J."/>
            <person name="Waterhouse R.M."/>
            <person name="Wyder S."/>
            <person name="Zdobnov E.M."/>
            <person name="Zdobnov E.M."/>
            <person name="Wyder S."/>
            <person name="Kriventseva E.V."/>
            <person name="Kadowaki T."/>
            <person name="Bork P."/>
            <person name="Aranda M."/>
            <person name="Bao R."/>
            <person name="Beermann A."/>
            <person name="Berns N."/>
            <person name="Bolognesi R."/>
            <person name="Bonneton F."/>
            <person name="Bopp D."/>
            <person name="Brown S.J."/>
            <person name="Bucher G."/>
            <person name="Butts T."/>
            <person name="Chaumot A."/>
            <person name="Denell R.E."/>
            <person name="Ferrier D.E."/>
            <person name="Friedrich M."/>
            <person name="Gordon C.M."/>
            <person name="Jindra M."/>
            <person name="Klingler M."/>
            <person name="Lan Q."/>
            <person name="Lattorff H.M."/>
            <person name="Laudet V."/>
            <person name="von Levetsow C."/>
            <person name="Liu Z."/>
            <person name="Lutz R."/>
            <person name="Lynch J.A."/>
            <person name="da Fonseca R.N."/>
            <person name="Posnien N."/>
            <person name="Reuter R."/>
            <person name="Roth S."/>
            <person name="Savard J."/>
            <person name="Schinko J.B."/>
            <person name="Schmitt C."/>
            <person name="Schoppmeier M."/>
            <person name="Schroder R."/>
            <person name="Shippy T.D."/>
            <person name="Simonnet F."/>
            <person name="Marques-Souza H."/>
            <person name="Tautz D."/>
            <person name="Tomoyasu Y."/>
            <person name="Trauner J."/>
            <person name="Van der Zee M."/>
            <person name="Vervoort M."/>
            <person name="Wittkopp N."/>
            <person name="Wimmer E.A."/>
            <person name="Yang X."/>
            <person name="Jones A.K."/>
            <person name="Sattelle D.B."/>
            <person name="Ebert P.R."/>
            <person name="Nelson D."/>
            <person name="Scott J.G."/>
            <person name="Beeman R.W."/>
            <person name="Muthukrishnan S."/>
            <person name="Kramer K.J."/>
            <person name="Arakane Y."/>
            <person name="Beeman R.W."/>
            <person name="Zhu Q."/>
            <person name="Hogenkamp D."/>
            <person name="Dixit R."/>
            <person name="Oppert B."/>
            <person name="Jiang H."/>
            <person name="Zou Z."/>
            <person name="Marshall J."/>
            <person name="Elpidina E."/>
            <person name="Vinokurov K."/>
            <person name="Oppert C."/>
            <person name="Zou Z."/>
            <person name="Evans J."/>
            <person name="Lu Z."/>
            <person name="Zhao P."/>
            <person name="Sumathipala N."/>
            <person name="Altincicek B."/>
            <person name="Vilcinskas A."/>
            <person name="Williams M."/>
            <person name="Hultmark D."/>
            <person name="Hetru C."/>
            <person name="Jiang H."/>
            <person name="Grimmelikhuijzen C.J."/>
            <person name="Hauser F."/>
            <person name="Cazzamali G."/>
            <person name="Williamson M."/>
            <person name="Park Y."/>
            <person name="Li B."/>
            <person name="Tanaka Y."/>
            <person name="Predel R."/>
            <person name="Neupert S."/>
            <person name="Schachtner J."/>
            <person name="Verleyen P."/>
            <person name="Raible F."/>
            <person name="Bork P."/>
            <person name="Friedrich M."/>
            <person name="Walden K.K."/>
            <person name="Robertson H.M."/>
            <person name="Angeli S."/>
            <person name="Foret S."/>
            <person name="Bucher G."/>
            <person name="Schuetz S."/>
            <person name="Maleszka R."/>
            <person name="Wimmer E.A."/>
            <person name="Beeman R.W."/>
            <person name="Lorenzen M."/>
            <person name="Tomoyasu Y."/>
            <person name="Miller S.C."/>
            <person name="Grossmann D."/>
            <person name="Bucher G."/>
        </authorList>
    </citation>
    <scope>NUCLEOTIDE SEQUENCE [LARGE SCALE GENOMIC DNA]</scope>
    <source>
        <strain evidence="8 9">Georgia GA2</strain>
    </source>
</reference>
<evidence type="ECO:0000256" key="5">
    <source>
        <dbReference type="SAM" id="Phobius"/>
    </source>
</evidence>
<evidence type="ECO:0000256" key="1">
    <source>
        <dbReference type="ARBA" id="ARBA00004141"/>
    </source>
</evidence>
<dbReference type="PANTHER" id="PTHR47154:SF2">
    <property type="entry name" value="G-PROTEIN COUPLED RECEPTOR MTH-RELATED"/>
    <property type="match status" value="1"/>
</dbReference>
<feature type="transmembrane region" description="Helical" evidence="5">
    <location>
        <begin position="256"/>
        <end position="275"/>
    </location>
</feature>
<feature type="domain" description="G-protein coupled receptors family 2 profile 2" evidence="7">
    <location>
        <begin position="100"/>
        <end position="355"/>
    </location>
</feature>
<feature type="transmembrane region" description="Helical" evidence="5">
    <location>
        <begin position="101"/>
        <end position="125"/>
    </location>
</feature>
<dbReference type="InParanoid" id="A0A139WG45"/>
<dbReference type="GO" id="GO:0007186">
    <property type="term" value="P:G protein-coupled receptor signaling pathway"/>
    <property type="evidence" value="ECO:0000318"/>
    <property type="project" value="GO_Central"/>
</dbReference>
<dbReference type="InterPro" id="IPR000832">
    <property type="entry name" value="GPCR_2_secretin-like"/>
</dbReference>
<dbReference type="CDD" id="cd15039">
    <property type="entry name" value="7tmB3_Methuselah-like"/>
    <property type="match status" value="1"/>
</dbReference>
<comment type="subcellular location">
    <subcellularLocation>
        <location evidence="1">Membrane</location>
        <topology evidence="1">Multi-pass membrane protein</topology>
    </subcellularLocation>
</comment>
<dbReference type="InterPro" id="IPR051384">
    <property type="entry name" value="Mth_GPCR"/>
</dbReference>
<feature type="signal peptide" evidence="6">
    <location>
        <begin position="1"/>
        <end position="17"/>
    </location>
</feature>
<proteinExistence type="predicted"/>
<dbReference type="OMA" id="ITWIFEL"/>
<dbReference type="AlphaFoldDB" id="A0A139WG45"/>
<dbReference type="InterPro" id="IPR017981">
    <property type="entry name" value="GPCR_2-like_7TM"/>
</dbReference>
<evidence type="ECO:0000256" key="6">
    <source>
        <dbReference type="SAM" id="SignalP"/>
    </source>
</evidence>
<evidence type="ECO:0000259" key="7">
    <source>
        <dbReference type="PROSITE" id="PS50261"/>
    </source>
</evidence>
<dbReference type="OrthoDB" id="6082634at2759"/>
<dbReference type="GO" id="GO:0007166">
    <property type="term" value="P:cell surface receptor signaling pathway"/>
    <property type="evidence" value="ECO:0007669"/>
    <property type="project" value="InterPro"/>
</dbReference>
<dbReference type="SUPFAM" id="SSF81321">
    <property type="entry name" value="Family A G protein-coupled receptor-like"/>
    <property type="match status" value="1"/>
</dbReference>
<keyword evidence="8" id="KW-0675">Receptor</keyword>
<evidence type="ECO:0000313" key="9">
    <source>
        <dbReference type="Proteomes" id="UP000007266"/>
    </source>
</evidence>
<protein>
    <submittedName>
        <fullName evidence="8">G-protein coupled receptor Mth-like Protein</fullName>
    </submittedName>
</protein>
<dbReference type="Pfam" id="PF00002">
    <property type="entry name" value="7tm_2"/>
    <property type="match status" value="1"/>
</dbReference>